<name>A0A8T1LWU3_CLOSI</name>
<keyword evidence="3" id="KW-1185">Reference proteome</keyword>
<reference evidence="2 3" key="1">
    <citation type="journal article" date="2018" name="Biotechnol. Adv.">
        <title>Improved genomic resources and new bioinformatic workflow for the carcinogenic parasite Clonorchis sinensis: Biotechnological implications.</title>
        <authorList>
            <person name="Wang D."/>
            <person name="Korhonen P.K."/>
            <person name="Gasser R.B."/>
            <person name="Young N.D."/>
        </authorList>
    </citation>
    <scope>NUCLEOTIDE SEQUENCE [LARGE SCALE GENOMIC DNA]</scope>
    <source>
        <strain evidence="2">Cs-k2</strain>
    </source>
</reference>
<evidence type="ECO:0000256" key="1">
    <source>
        <dbReference type="SAM" id="SignalP"/>
    </source>
</evidence>
<feature type="non-terminal residue" evidence="2">
    <location>
        <position position="1"/>
    </location>
</feature>
<feature type="signal peptide" evidence="1">
    <location>
        <begin position="1"/>
        <end position="27"/>
    </location>
</feature>
<gene>
    <name evidence="2" type="ORF">CSKR_113940</name>
</gene>
<dbReference type="EMBL" id="NIRI02000077">
    <property type="protein sequence ID" value="KAG5441594.1"/>
    <property type="molecule type" value="Genomic_DNA"/>
</dbReference>
<comment type="caution">
    <text evidence="2">The sequence shown here is derived from an EMBL/GenBank/DDBJ whole genome shotgun (WGS) entry which is preliminary data.</text>
</comment>
<keyword evidence="1" id="KW-0732">Signal</keyword>
<dbReference type="AlphaFoldDB" id="A0A8T1LWU3"/>
<reference evidence="2 3" key="2">
    <citation type="journal article" date="2021" name="Genomics">
        <title>High-quality reference genome for Clonorchis sinensis.</title>
        <authorList>
            <person name="Young N.D."/>
            <person name="Stroehlein A.J."/>
            <person name="Kinkar L."/>
            <person name="Wang T."/>
            <person name="Sohn W.M."/>
            <person name="Chang B.C.H."/>
            <person name="Kaur P."/>
            <person name="Weisz D."/>
            <person name="Dudchenko O."/>
            <person name="Aiden E.L."/>
            <person name="Korhonen P.K."/>
            <person name="Gasser R.B."/>
        </authorList>
    </citation>
    <scope>NUCLEOTIDE SEQUENCE [LARGE SCALE GENOMIC DNA]</scope>
    <source>
        <strain evidence="2">Cs-k2</strain>
    </source>
</reference>
<accession>A0A8T1LWU3</accession>
<organism evidence="2 3">
    <name type="scientific">Clonorchis sinensis</name>
    <name type="common">Chinese liver fluke</name>
    <dbReference type="NCBI Taxonomy" id="79923"/>
    <lineage>
        <taxon>Eukaryota</taxon>
        <taxon>Metazoa</taxon>
        <taxon>Spiralia</taxon>
        <taxon>Lophotrochozoa</taxon>
        <taxon>Platyhelminthes</taxon>
        <taxon>Trematoda</taxon>
        <taxon>Digenea</taxon>
        <taxon>Opisthorchiida</taxon>
        <taxon>Opisthorchiata</taxon>
        <taxon>Opisthorchiidae</taxon>
        <taxon>Clonorchis</taxon>
    </lineage>
</organism>
<feature type="chain" id="PRO_5035739818" evidence="1">
    <location>
        <begin position="28"/>
        <end position="69"/>
    </location>
</feature>
<sequence>VRTSSSLQACGLWIFLRILVTAPNVKGKALRLEVVYWETPTKQLQTIGQESKRLKCTLFLKTEHPQASS</sequence>
<evidence type="ECO:0000313" key="2">
    <source>
        <dbReference type="EMBL" id="KAG5441594.1"/>
    </source>
</evidence>
<evidence type="ECO:0000313" key="3">
    <source>
        <dbReference type="Proteomes" id="UP000286415"/>
    </source>
</evidence>
<protein>
    <submittedName>
        <fullName evidence="2">Uncharacterized protein</fullName>
    </submittedName>
</protein>
<proteinExistence type="predicted"/>
<dbReference type="Proteomes" id="UP000286415">
    <property type="component" value="Unassembled WGS sequence"/>
</dbReference>